<reference evidence="2" key="1">
    <citation type="submission" date="2019-03" db="EMBL/GenBank/DDBJ databases">
        <title>Genome sequencing and reference-guided assembly of Black Bengal Goat (Capra hircus).</title>
        <authorList>
            <person name="Siddiki A.Z."/>
            <person name="Baten A."/>
            <person name="Billah M."/>
            <person name="Alam M.A.U."/>
            <person name="Shawrob K.S.M."/>
            <person name="Saha S."/>
            <person name="Chowdhury M."/>
            <person name="Rahman A.H."/>
            <person name="Stear M."/>
            <person name="Miah G."/>
            <person name="Das G.B."/>
            <person name="Hossain M.M."/>
            <person name="Kumkum M."/>
            <person name="Islam M.S."/>
            <person name="Mollah A.M."/>
            <person name="Ahsan A."/>
            <person name="Tusar F."/>
            <person name="Khan M.K.I."/>
        </authorList>
    </citation>
    <scope>NUCLEOTIDE SEQUENCE [LARGE SCALE GENOMIC DNA]</scope>
</reference>
<dbReference type="GO" id="GO:0016020">
    <property type="term" value="C:membrane"/>
    <property type="evidence" value="ECO:0007669"/>
    <property type="project" value="UniProtKB-SubCell"/>
</dbReference>
<name>A0A8C2XTN2_CAPHI</name>
<dbReference type="AlphaFoldDB" id="A0A8C2XTN2"/>
<evidence type="ECO:0000256" key="1">
    <source>
        <dbReference type="ARBA" id="ARBA00004141"/>
    </source>
</evidence>
<dbReference type="InterPro" id="IPR036259">
    <property type="entry name" value="MFS_trans_sf"/>
</dbReference>
<protein>
    <recommendedName>
        <fullName evidence="3">Major facilitator superfamily (MFS) profile domain-containing protein</fullName>
    </recommendedName>
</protein>
<proteinExistence type="predicted"/>
<evidence type="ECO:0008006" key="3">
    <source>
        <dbReference type="Google" id="ProtNLM"/>
    </source>
</evidence>
<sequence length="134" mass="15217">MLGGLAFVFREWRTLKLVVSVPFFAFFLSSRWLVESSRWLIITNKPDEGLKGLQIVAHRNGMKNAEATLNMEICKHSVLFWHLYESTALWEQYIPVPEMQTLRLTLASVGMGCVAAAVSSNSVRNSELMLTLLR</sequence>
<dbReference type="Ensembl" id="ENSCHIT00010032958.1">
    <property type="protein sequence ID" value="ENSCHIP00010023290.1"/>
    <property type="gene ID" value="ENSCHIG00010017400.1"/>
</dbReference>
<comment type="subcellular location">
    <subcellularLocation>
        <location evidence="1">Membrane</location>
        <topology evidence="1">Multi-pass membrane protein</topology>
    </subcellularLocation>
</comment>
<accession>A0A8C2XTN2</accession>
<dbReference type="Gene3D" id="1.20.1250.20">
    <property type="entry name" value="MFS general substrate transporter like domains"/>
    <property type="match status" value="1"/>
</dbReference>
<reference evidence="2" key="2">
    <citation type="submission" date="2025-08" db="UniProtKB">
        <authorList>
            <consortium name="Ensembl"/>
        </authorList>
    </citation>
    <scope>IDENTIFICATION</scope>
</reference>
<evidence type="ECO:0000313" key="2">
    <source>
        <dbReference type="Ensembl" id="ENSCHIP00010023290.1"/>
    </source>
</evidence>
<organism evidence="2">
    <name type="scientific">Capra hircus</name>
    <name type="common">Goat</name>
    <dbReference type="NCBI Taxonomy" id="9925"/>
    <lineage>
        <taxon>Eukaryota</taxon>
        <taxon>Metazoa</taxon>
        <taxon>Chordata</taxon>
        <taxon>Craniata</taxon>
        <taxon>Vertebrata</taxon>
        <taxon>Euteleostomi</taxon>
        <taxon>Mammalia</taxon>
        <taxon>Eutheria</taxon>
        <taxon>Laurasiatheria</taxon>
        <taxon>Artiodactyla</taxon>
        <taxon>Ruminantia</taxon>
        <taxon>Pecora</taxon>
        <taxon>Bovidae</taxon>
        <taxon>Caprinae</taxon>
        <taxon>Capra</taxon>
    </lineage>
</organism>